<dbReference type="Proteomes" id="UP001257962">
    <property type="component" value="Unassembled WGS sequence"/>
</dbReference>
<evidence type="ECO:0000313" key="2">
    <source>
        <dbReference type="Proteomes" id="UP001257962"/>
    </source>
</evidence>
<sequence>MATNRFAARAAQINKNQTKFDKDLPVDPTKNNGKELNLVDEIWEARPLSEEVARKKKIKSTKNNIKKEYITIKVEKSTHKKLELVKLVSRKNISEIVSEAVDEWMKNNLDYEQNLLIDRLEEIKK</sequence>
<evidence type="ECO:0000313" key="1">
    <source>
        <dbReference type="EMBL" id="MDT2666768.1"/>
    </source>
</evidence>
<dbReference type="AlphaFoldDB" id="A0AAJ2MM42"/>
<dbReference type="RefSeq" id="WP_285123158.1">
    <property type="nucleotide sequence ID" value="NZ_JARPXS010000004.1"/>
</dbReference>
<comment type="caution">
    <text evidence="1">The sequence shown here is derived from an EMBL/GenBank/DDBJ whole genome shotgun (WGS) entry which is preliminary data.</text>
</comment>
<proteinExistence type="predicted"/>
<name>A0AAJ2MM42_9LACT</name>
<protein>
    <submittedName>
        <fullName evidence="1">Uncharacterized protein</fullName>
    </submittedName>
</protein>
<reference evidence="1" key="1">
    <citation type="submission" date="2023-03" db="EMBL/GenBank/DDBJ databases">
        <authorList>
            <person name="Shen W."/>
            <person name="Cai J."/>
        </authorList>
    </citation>
    <scope>NUCLEOTIDE SEQUENCE</scope>
    <source>
        <strain evidence="1">Y3</strain>
    </source>
</reference>
<gene>
    <name evidence="1" type="ORF">P7D34_05895</name>
</gene>
<organism evidence="1 2">
    <name type="scientific">Lactococcus petauri</name>
    <dbReference type="NCBI Taxonomy" id="1940789"/>
    <lineage>
        <taxon>Bacteria</taxon>
        <taxon>Bacillati</taxon>
        <taxon>Bacillota</taxon>
        <taxon>Bacilli</taxon>
        <taxon>Lactobacillales</taxon>
        <taxon>Streptococcaceae</taxon>
        <taxon>Lactococcus</taxon>
    </lineage>
</organism>
<accession>A0AAJ2MM42</accession>
<dbReference type="EMBL" id="JARPYC010000004">
    <property type="protein sequence ID" value="MDT2666768.1"/>
    <property type="molecule type" value="Genomic_DNA"/>
</dbReference>